<dbReference type="GO" id="GO:0005509">
    <property type="term" value="F:calcium ion binding"/>
    <property type="evidence" value="ECO:0007669"/>
    <property type="project" value="InterPro"/>
</dbReference>
<feature type="chain" id="PRO_5024400856" evidence="2">
    <location>
        <begin position="20"/>
        <end position="1831"/>
    </location>
</feature>
<dbReference type="Pfam" id="PF17963">
    <property type="entry name" value="Big_9"/>
    <property type="match status" value="1"/>
</dbReference>
<organism evidence="4 5">
    <name type="scientific">Aquipluma nitroreducens</name>
    <dbReference type="NCBI Taxonomy" id="2010828"/>
    <lineage>
        <taxon>Bacteria</taxon>
        <taxon>Pseudomonadati</taxon>
        <taxon>Bacteroidota</taxon>
        <taxon>Bacteroidia</taxon>
        <taxon>Marinilabiliales</taxon>
        <taxon>Prolixibacteraceae</taxon>
        <taxon>Aquipluma</taxon>
    </lineage>
</organism>
<sequence length="1831" mass="194303">MLKLLKYILLMTFFLVAPAAARAQYVIDKVCKDAVRTYRVDQGNGEPVLSYNWILTDVSGSQLLVSAGSPSGAGSEIKITWSFDPGVYTLSVEKLTQFSCQVKELGIVEVTPVPIVDAGADQTVCVETGTLVSLDGAKVTDVTAAGVEWTTSGDGTFIDSKAVNPIYTPGPGDLLAGKVTLKLTAKSMGDDEDGCLQEDEIEIKLSPKPLLVITNPKAVCEPDGVDLTAASVTVGSTKPIGVEPTYWMDAATTIALANPNHVIVSGTYYIKLGDNVNCQDIQPVIVTINKQPNLVIKDPLAVCEPSTVNLAASYITAGSDPGLTFSYWNDASATSPLANYNAVSSNGTFYIKAVIGAECSSSIKPVTVSIIQKSEPQFNILNLLCQNSTPPDLPTISTDNITGSWNPSVISTSSLGDASYVFTPNPGECALPTLVNITITDNIVPAFSAIGPFCVGESPTPLPLTSNNGIKGTWNPATISTTTSGTNNYIFTPDPDPGQCANPLPIQIKVTDPVTPTFDPIDPICQNSANPLPGKSIEGIPGSWSPAFSSATEGLTTYTFTPNNSFCFKTTTVDVVVNPPIVITETHVNLDYSVTPIGSINLTVSGGSGDFSYSWTGPNGFTSSSKDLIGLAEGSYAVTVVDNLTNCQEIKTIILTSFVVPLTVTTNNTLETCPGSGDATATAIASGGTSPYFYQWENGQTGQTIGGLTAGTYNVTVTDADGTSIPASVSIPKATSKFGFNPTYNNPCFGEKAYIEIYFTNVPNGLGLIDVYYDGGKFPDLTIIDNYVKIDNVDVRTYNNVRIQINGCWSDGIPLYIKYPDYTLAAVGKNPLCAGDNGSIDLSFTYVLDGFYEILYDGGSLGMVEVKGGKASVSVPPGEYNNLKIVVESCPTPDGVSVKINEMPALTPPTVEIVQPDCDIPAGTIKVLTPLPSAGITYTLKGTNPVVLPQTNTTGVFAGLAAGDYDLFYTDAMGCTSTPAVSIKINAHPVTPADPIAIVVAPECEKSPIQTLNANSGIFPPPAGVVIVWYDALTGGNAIANPILNTTTTITYFAEATNGECVSKNRTPVTLTLIPTPPAPVSKGDISACESSPLVILDARDAIDATGKNIVWYDKLVGGNVVAAPTLNAVRSVTYYAEDVNGVCASSPRTAVTLSIYPLPVKPVAVVSVAPRCIDTSGVIEVKSPIGSVYNYSIDNGAYQSSMTFANQTPGVHSIRVKNMITNCESGLTPITVPDIPPVPHITNLTAEDCICYGDSGKLNFEFANVVDGTYVIVYVGGQFNNVKVVNGKASIMAPADTYNVLAIEANGCTSPENWNVEIKQPDQISVSATITEIDLKSKQKGEINLTITGGTGPYQTIWQPNPFNGFAGATTEDIKNLDAGVYVVSVTDANGCQKTYSETIPKANMPPIATNDEFTASCGVITGNLVYTDNGSGVDSDPDNDPISIDTTPIKNPSHGTLTIHADGSFEYVADPGRTGDDSFRYQIFDIKKNPSIPATVTIHIVPDTDGDGIVDEFDPDADGDGILNVDESTAGGDWKKTDSDGDGYPNYLDIDSDNDGVVDNIEAQSTPGYNRPSGTDKDHNGIDDSYDPAQGGISIVPVDTDGDGIPDFLDVDSDGDGVPDYIEGHDLNADGKPDYVSIGKDSDGDGLDDGFDTFVNVCTPSDNVLASNADIQDFDGDGIKDWRDEDDDDDGYLTRFEDMNGDGDFSNDTFGHPGHPEYLWKGRDCDLFIPNAFSPNGDNIHDYFQIYCTNDYPNAKLYIFDQLGNKLYEKEHYGNLQFWGSYDRAWWDGRTANRAATTTNGGMVTPGTYYYVLQLGNGDVRKSFVFVSY</sequence>
<dbReference type="PANTHER" id="PTHR10199:SF119">
    <property type="entry name" value="RE20510P"/>
    <property type="match status" value="1"/>
</dbReference>
<feature type="domain" description="Ig-like" evidence="3">
    <location>
        <begin position="1077"/>
        <end position="1158"/>
    </location>
</feature>
<evidence type="ECO:0000313" key="5">
    <source>
        <dbReference type="Proteomes" id="UP001193389"/>
    </source>
</evidence>
<dbReference type="Gene3D" id="2.60.40.740">
    <property type="match status" value="1"/>
</dbReference>
<dbReference type="SUPFAM" id="SSF103647">
    <property type="entry name" value="TSP type-3 repeat"/>
    <property type="match status" value="2"/>
</dbReference>
<dbReference type="Pfam" id="PF13585">
    <property type="entry name" value="CHU_C"/>
    <property type="match status" value="1"/>
</dbReference>
<evidence type="ECO:0000313" key="4">
    <source>
        <dbReference type="EMBL" id="BBE18705.1"/>
    </source>
</evidence>
<evidence type="ECO:0000256" key="2">
    <source>
        <dbReference type="SAM" id="SignalP"/>
    </source>
</evidence>
<dbReference type="Gene3D" id="2.60.40.3440">
    <property type="match status" value="1"/>
</dbReference>
<dbReference type="PANTHER" id="PTHR10199">
    <property type="entry name" value="THROMBOSPONDIN"/>
    <property type="match status" value="1"/>
</dbReference>
<proteinExistence type="predicted"/>
<keyword evidence="5" id="KW-1185">Reference proteome</keyword>
<protein>
    <submittedName>
        <fullName evidence="4">Internalin</fullName>
    </submittedName>
</protein>
<feature type="domain" description="Ig-like" evidence="3">
    <location>
        <begin position="992"/>
        <end position="1075"/>
    </location>
</feature>
<evidence type="ECO:0000259" key="3">
    <source>
        <dbReference type="Pfam" id="PF19081"/>
    </source>
</evidence>
<dbReference type="InterPro" id="IPR013783">
    <property type="entry name" value="Ig-like_fold"/>
</dbReference>
<dbReference type="KEGG" id="anf:AQPE_2869"/>
<dbReference type="InterPro" id="IPR028974">
    <property type="entry name" value="TSP_type-3_rpt"/>
</dbReference>
<dbReference type="Gene3D" id="2.60.40.1220">
    <property type="match status" value="1"/>
</dbReference>
<dbReference type="RefSeq" id="WP_318347016.1">
    <property type="nucleotide sequence ID" value="NZ_AP018694.1"/>
</dbReference>
<evidence type="ECO:0000256" key="1">
    <source>
        <dbReference type="ARBA" id="ARBA00022729"/>
    </source>
</evidence>
<dbReference type="InterPro" id="IPR025667">
    <property type="entry name" value="SprB_repeat"/>
</dbReference>
<keyword evidence="1 2" id="KW-0732">Signal</keyword>
<reference evidence="4" key="1">
    <citation type="journal article" date="2020" name="Int. J. Syst. Evol. Microbiol.">
        <title>Aquipluma nitroreducens gen. nov. sp. nov., a novel facultatively anaerobic bacterium isolated from a freshwater lake.</title>
        <authorList>
            <person name="Watanabe M."/>
            <person name="Kojima H."/>
            <person name="Fukui M."/>
        </authorList>
    </citation>
    <scope>NUCLEOTIDE SEQUENCE</scope>
    <source>
        <strain evidence="4">MeG22</strain>
    </source>
</reference>
<dbReference type="Proteomes" id="UP001193389">
    <property type="component" value="Chromosome"/>
</dbReference>
<dbReference type="InterPro" id="IPR044023">
    <property type="entry name" value="Ig_7"/>
</dbReference>
<dbReference type="InterPro" id="IPR014755">
    <property type="entry name" value="Cu-Rt/internalin_Ig-like"/>
</dbReference>
<dbReference type="Gene3D" id="2.60.40.10">
    <property type="entry name" value="Immunoglobulins"/>
    <property type="match status" value="1"/>
</dbReference>
<dbReference type="Pfam" id="PF19081">
    <property type="entry name" value="Ig_7"/>
    <property type="match status" value="2"/>
</dbReference>
<name>A0A5K7SB11_9BACT</name>
<dbReference type="EMBL" id="AP018694">
    <property type="protein sequence ID" value="BBE18705.1"/>
    <property type="molecule type" value="Genomic_DNA"/>
</dbReference>
<accession>A0A5K7SB11</accession>
<gene>
    <name evidence="4" type="ORF">AQPE_2869</name>
</gene>
<dbReference type="Pfam" id="PF13573">
    <property type="entry name" value="SprB"/>
    <property type="match status" value="1"/>
</dbReference>
<feature type="signal peptide" evidence="2">
    <location>
        <begin position="1"/>
        <end position="19"/>
    </location>
</feature>